<reference evidence="4" key="1">
    <citation type="journal article" date="2014" name="Stand. Genomic Sci.">
        <title>Complete genome sequence of Burkholderia phymatum STM815(T), a broad host range and efficient nitrogen-fixing symbiont of Mimosa species.</title>
        <authorList>
            <person name="Moulin L."/>
            <person name="Klonowska A."/>
            <person name="Caroline B."/>
            <person name="Booth K."/>
            <person name="Vriezen J.A."/>
            <person name="Melkonian R."/>
            <person name="James E.K."/>
            <person name="Young J.P."/>
            <person name="Bena G."/>
            <person name="Hauser L."/>
            <person name="Land M."/>
            <person name="Kyrpides N."/>
            <person name="Bruce D."/>
            <person name="Chain P."/>
            <person name="Copeland A."/>
            <person name="Pitluck S."/>
            <person name="Woyke T."/>
            <person name="Lizotte-Waniewski M."/>
            <person name="Bristow J."/>
            <person name="Riley M."/>
        </authorList>
    </citation>
    <scope>NUCLEOTIDE SEQUENCE [LARGE SCALE GENOMIC DNA]</scope>
    <source>
        <strain evidence="4">DSM 17167 / CIP 108236 / LMG 21445 / STM815</strain>
        <plasmid evidence="4">Plasmid pBPHY01</plasmid>
    </source>
</reference>
<evidence type="ECO:0000313" key="4">
    <source>
        <dbReference type="Proteomes" id="UP000001192"/>
    </source>
</evidence>
<keyword evidence="2" id="KW-0732">Signal</keyword>
<feature type="region of interest" description="Disordered" evidence="1">
    <location>
        <begin position="66"/>
        <end position="105"/>
    </location>
</feature>
<geneLocation type="plasmid" evidence="3 4">
    <name>pBPHY01</name>
</geneLocation>
<feature type="signal peptide" evidence="2">
    <location>
        <begin position="1"/>
        <end position="29"/>
    </location>
</feature>
<gene>
    <name evidence="3" type="ordered locus">Bphy_5701</name>
</gene>
<dbReference type="EMBL" id="CP001045">
    <property type="protein sequence ID" value="ACC74773.1"/>
    <property type="molecule type" value="Genomic_DNA"/>
</dbReference>
<dbReference type="KEGG" id="bph:Bphy_5701"/>
<evidence type="ECO:0000313" key="3">
    <source>
        <dbReference type="EMBL" id="ACC74773.1"/>
    </source>
</evidence>
<keyword evidence="3" id="KW-0614">Plasmid</keyword>
<feature type="chain" id="PRO_5002778195" description="Lipoprotein" evidence="2">
    <location>
        <begin position="30"/>
        <end position="116"/>
    </location>
</feature>
<evidence type="ECO:0008006" key="5">
    <source>
        <dbReference type="Google" id="ProtNLM"/>
    </source>
</evidence>
<protein>
    <recommendedName>
        <fullName evidence="5">Lipoprotein</fullName>
    </recommendedName>
</protein>
<name>B2JUZ5_PARP8</name>
<evidence type="ECO:0000256" key="1">
    <source>
        <dbReference type="SAM" id="MobiDB-lite"/>
    </source>
</evidence>
<feature type="compositionally biased region" description="Low complexity" evidence="1">
    <location>
        <begin position="75"/>
        <end position="84"/>
    </location>
</feature>
<dbReference type="Proteomes" id="UP000001192">
    <property type="component" value="Plasmid pBPHY01"/>
</dbReference>
<proteinExistence type="predicted"/>
<accession>B2JUZ5</accession>
<organism evidence="3 4">
    <name type="scientific">Paraburkholderia phymatum (strain DSM 17167 / CIP 108236 / LMG 21445 / STM815)</name>
    <name type="common">Burkholderia phymatum</name>
    <dbReference type="NCBI Taxonomy" id="391038"/>
    <lineage>
        <taxon>Bacteria</taxon>
        <taxon>Pseudomonadati</taxon>
        <taxon>Pseudomonadota</taxon>
        <taxon>Betaproteobacteria</taxon>
        <taxon>Burkholderiales</taxon>
        <taxon>Burkholderiaceae</taxon>
        <taxon>Paraburkholderia</taxon>
    </lineage>
</organism>
<dbReference type="HOGENOM" id="CLU_2092156_0_0_4"/>
<keyword evidence="4" id="KW-1185">Reference proteome</keyword>
<dbReference type="AlphaFoldDB" id="B2JUZ5"/>
<sequence precursor="true">MRTLAFPRFRATYVIAACSVGLATTCAYQAPGLMQAILVVGANAQLPLERLAAQADLQPPVSDAAVSSTAWKQHPAAQARPAAQKLDDSGQTMRARRGHSETHGYEHSVTDYKYWT</sequence>
<evidence type="ECO:0000256" key="2">
    <source>
        <dbReference type="SAM" id="SignalP"/>
    </source>
</evidence>